<dbReference type="EMBL" id="DVOC01000067">
    <property type="protein sequence ID" value="HIU91174.1"/>
    <property type="molecule type" value="Genomic_DNA"/>
</dbReference>
<comment type="caution">
    <text evidence="1">The sequence shown here is derived from an EMBL/GenBank/DDBJ whole genome shotgun (WGS) entry which is preliminary data.</text>
</comment>
<sequence>MKIKIDQNSKMRAALSLAEKGDYYDAMCIFSQVDSYESYLNRLACFVMLDDSTTAVDIYREAKQKYGAQYAIWDDLVLFNLHGVQMTARFCEPSVTRARASQGKLRADRSLLVHVEREDDSDELLGDPPDLNYDADTPLFYEPRYAYNNIYDVSSTEYLDSLRINMERCYLEGNYKQGDKYAKKLLQADTCHMPTLEAQISMCLHFEEYRKGLKFALKIAGCPDASYAAIGGAVEVILRNSPRKYKKELAALLSAAAPMVKEATEFDLQQYVYVAAEIAENKELSGLFASELFLRRKLVPADALRQCAAAFFNCGQRQQAKEACLELLRLLPDDEYAFAMAEYVDKCENDSVMPVPEKDMAHFYIPDAVAEYAMERFSEEVLSAEGNLTTEAFAYLGVVVCYCKCLMLTRRKCKYLRTLTSVQQFIVALHVRSGLVDFAKKYMFSMVNDVGIIHSLCFRLITENYDGKAFVGMGNNYNFVDFAAIPKDKYFPKFALSISLCYAIGNVQDVGAFYDVYLKIMEVLDCGEDEGTSSGHRLAYALLRLCDKRFHGSVAEEYFEDSDDDKSLYYAYKHALKRRKTPSDKQK</sequence>
<dbReference type="AlphaFoldDB" id="A0A9D1MXS7"/>
<evidence type="ECO:0000313" key="2">
    <source>
        <dbReference type="Proteomes" id="UP000886852"/>
    </source>
</evidence>
<organism evidence="1 2">
    <name type="scientific">Candidatus Fimimonas merdipullorum</name>
    <dbReference type="NCBI Taxonomy" id="2840822"/>
    <lineage>
        <taxon>Bacteria</taxon>
        <taxon>Pseudomonadati</taxon>
        <taxon>Myxococcota</taxon>
        <taxon>Myxococcia</taxon>
        <taxon>Myxococcales</taxon>
        <taxon>Cystobacterineae</taxon>
        <taxon>Myxococcaceae</taxon>
        <taxon>Myxococcaceae incertae sedis</taxon>
        <taxon>Candidatus Fimimonas</taxon>
    </lineage>
</organism>
<reference evidence="1" key="2">
    <citation type="journal article" date="2021" name="PeerJ">
        <title>Extensive microbial diversity within the chicken gut microbiome revealed by metagenomics and culture.</title>
        <authorList>
            <person name="Gilroy R."/>
            <person name="Ravi A."/>
            <person name="Getino M."/>
            <person name="Pursley I."/>
            <person name="Horton D.L."/>
            <person name="Alikhan N.F."/>
            <person name="Baker D."/>
            <person name="Gharbi K."/>
            <person name="Hall N."/>
            <person name="Watson M."/>
            <person name="Adriaenssens E.M."/>
            <person name="Foster-Nyarko E."/>
            <person name="Jarju S."/>
            <person name="Secka A."/>
            <person name="Antonio M."/>
            <person name="Oren A."/>
            <person name="Chaudhuri R.R."/>
            <person name="La Ragione R."/>
            <person name="Hildebrand F."/>
            <person name="Pallen M.J."/>
        </authorList>
    </citation>
    <scope>NUCLEOTIDE SEQUENCE</scope>
    <source>
        <strain evidence="1">ChiHjej12B11-7776</strain>
    </source>
</reference>
<dbReference type="Proteomes" id="UP000886852">
    <property type="component" value="Unassembled WGS sequence"/>
</dbReference>
<reference evidence="1" key="1">
    <citation type="submission" date="2020-10" db="EMBL/GenBank/DDBJ databases">
        <authorList>
            <person name="Gilroy R."/>
        </authorList>
    </citation>
    <scope>NUCLEOTIDE SEQUENCE</scope>
    <source>
        <strain evidence="1">ChiHjej12B11-7776</strain>
    </source>
</reference>
<name>A0A9D1MXS7_9BACT</name>
<accession>A0A9D1MXS7</accession>
<evidence type="ECO:0008006" key="3">
    <source>
        <dbReference type="Google" id="ProtNLM"/>
    </source>
</evidence>
<gene>
    <name evidence="1" type="ORF">IAC72_04100</name>
</gene>
<evidence type="ECO:0000313" key="1">
    <source>
        <dbReference type="EMBL" id="HIU91174.1"/>
    </source>
</evidence>
<protein>
    <recommendedName>
        <fullName evidence="3">Tetratricopeptide repeat protein</fullName>
    </recommendedName>
</protein>
<proteinExistence type="predicted"/>